<sequence>MSDEGKTTVIKTGGGGGAIALLAIAIIAIAVVLFLVFGQNLMGNTKTIDANVKIDTPIKN</sequence>
<name>A0A5B8LJ25_9SPHN</name>
<dbReference type="KEGG" id="spai:FPZ24_06175"/>
<dbReference type="Proteomes" id="UP000315673">
    <property type="component" value="Chromosome"/>
</dbReference>
<proteinExistence type="predicted"/>
<keyword evidence="3" id="KW-1185">Reference proteome</keyword>
<reference evidence="2 3" key="1">
    <citation type="submission" date="2019-07" db="EMBL/GenBank/DDBJ databases">
        <title>Full genome sequence of Sphingomonas sp. 4R-6-7(HKS19).</title>
        <authorList>
            <person name="Im W.-T."/>
        </authorList>
    </citation>
    <scope>NUCLEOTIDE SEQUENCE [LARGE SCALE GENOMIC DNA]</scope>
    <source>
        <strain evidence="2 3">HKS19</strain>
    </source>
</reference>
<feature type="transmembrane region" description="Helical" evidence="1">
    <location>
        <begin position="15"/>
        <end position="37"/>
    </location>
</feature>
<protein>
    <submittedName>
        <fullName evidence="2">Uncharacterized protein</fullName>
    </submittedName>
</protein>
<dbReference type="EMBL" id="CP042306">
    <property type="protein sequence ID" value="QDZ07120.1"/>
    <property type="molecule type" value="Genomic_DNA"/>
</dbReference>
<evidence type="ECO:0000313" key="2">
    <source>
        <dbReference type="EMBL" id="QDZ07120.1"/>
    </source>
</evidence>
<evidence type="ECO:0000313" key="3">
    <source>
        <dbReference type="Proteomes" id="UP000315673"/>
    </source>
</evidence>
<gene>
    <name evidence="2" type="ORF">FPZ24_06175</name>
</gene>
<accession>A0A5B8LJ25</accession>
<keyword evidence="1" id="KW-1133">Transmembrane helix</keyword>
<dbReference type="AlphaFoldDB" id="A0A5B8LJ25"/>
<dbReference type="RefSeq" id="WP_146570225.1">
    <property type="nucleotide sequence ID" value="NZ_CP042306.1"/>
</dbReference>
<keyword evidence="1" id="KW-0812">Transmembrane</keyword>
<organism evidence="2 3">
    <name type="scientific">Sphingomonas panacisoli</name>
    <dbReference type="NCBI Taxonomy" id="1813879"/>
    <lineage>
        <taxon>Bacteria</taxon>
        <taxon>Pseudomonadati</taxon>
        <taxon>Pseudomonadota</taxon>
        <taxon>Alphaproteobacteria</taxon>
        <taxon>Sphingomonadales</taxon>
        <taxon>Sphingomonadaceae</taxon>
        <taxon>Sphingomonas</taxon>
    </lineage>
</organism>
<evidence type="ECO:0000256" key="1">
    <source>
        <dbReference type="SAM" id="Phobius"/>
    </source>
</evidence>
<keyword evidence="1" id="KW-0472">Membrane</keyword>